<dbReference type="InterPro" id="IPR016215">
    <property type="entry name" value="NTA_MOA"/>
</dbReference>
<evidence type="ECO:0000256" key="2">
    <source>
        <dbReference type="ARBA" id="ARBA00022643"/>
    </source>
</evidence>
<evidence type="ECO:0000256" key="1">
    <source>
        <dbReference type="ARBA" id="ARBA00022630"/>
    </source>
</evidence>
<dbReference type="PATRIC" id="fig|158500.4.peg.5106"/>
<name>A0A031JIE3_9SPHN</name>
<dbReference type="InterPro" id="IPR036661">
    <property type="entry name" value="Luciferase-like_sf"/>
</dbReference>
<evidence type="ECO:0000256" key="4">
    <source>
        <dbReference type="ARBA" id="ARBA00023033"/>
    </source>
</evidence>
<gene>
    <name evidence="8" type="ORF">BES08_23600</name>
    <name evidence="9" type="ORF">BV97_05028</name>
</gene>
<dbReference type="GO" id="GO:0004497">
    <property type="term" value="F:monooxygenase activity"/>
    <property type="evidence" value="ECO:0007669"/>
    <property type="project" value="UniProtKB-KW"/>
</dbReference>
<dbReference type="Proteomes" id="UP000094626">
    <property type="component" value="Plasmid pSA1"/>
</dbReference>
<dbReference type="Proteomes" id="UP000024329">
    <property type="component" value="Unassembled WGS sequence"/>
</dbReference>
<organism evidence="9 10">
    <name type="scientific">Novosphingobium resinovorum</name>
    <dbReference type="NCBI Taxonomy" id="158500"/>
    <lineage>
        <taxon>Bacteria</taxon>
        <taxon>Pseudomonadati</taxon>
        <taxon>Pseudomonadota</taxon>
        <taxon>Alphaproteobacteria</taxon>
        <taxon>Sphingomonadales</taxon>
        <taxon>Sphingomonadaceae</taxon>
        <taxon>Novosphingobium</taxon>
    </lineage>
</organism>
<protein>
    <submittedName>
        <fullName evidence="9">Nitrilotriacetate monooxygenase</fullName>
    </submittedName>
</protein>
<dbReference type="AlphaFoldDB" id="A0A031JIE3"/>
<geneLocation type="plasmid" evidence="8 11">
    <name>pSA1</name>
</geneLocation>
<dbReference type="CDD" id="cd01095">
    <property type="entry name" value="Nitrilotriacetate_monoxgenase"/>
    <property type="match status" value="1"/>
</dbReference>
<evidence type="ECO:0000256" key="5">
    <source>
        <dbReference type="ARBA" id="ARBA00033748"/>
    </source>
</evidence>
<keyword evidence="4 9" id="KW-0503">Monooxygenase</keyword>
<dbReference type="NCBIfam" id="TIGR03860">
    <property type="entry name" value="FMN_nitrolo"/>
    <property type="match status" value="1"/>
</dbReference>
<evidence type="ECO:0000256" key="6">
    <source>
        <dbReference type="PIRSR" id="PIRSR000337-1"/>
    </source>
</evidence>
<feature type="binding site" evidence="6">
    <location>
        <position position="147"/>
    </location>
    <ligand>
        <name>FMN</name>
        <dbReference type="ChEBI" id="CHEBI:58210"/>
    </ligand>
</feature>
<evidence type="ECO:0000259" key="7">
    <source>
        <dbReference type="Pfam" id="PF00296"/>
    </source>
</evidence>
<keyword evidence="3" id="KW-0560">Oxidoreductase</keyword>
<dbReference type="RefSeq" id="WP_008831686.1">
    <property type="nucleotide sequence ID" value="NZ_BSFC01000043.1"/>
</dbReference>
<dbReference type="InterPro" id="IPR051260">
    <property type="entry name" value="Diverse_substr_monoxygenases"/>
</dbReference>
<keyword evidence="1 6" id="KW-0285">Flavoprotein</keyword>
<dbReference type="GO" id="GO:0016705">
    <property type="term" value="F:oxidoreductase activity, acting on paired donors, with incorporation or reduction of molecular oxygen"/>
    <property type="evidence" value="ECO:0007669"/>
    <property type="project" value="InterPro"/>
</dbReference>
<dbReference type="eggNOG" id="COG2141">
    <property type="taxonomic scope" value="Bacteria"/>
</dbReference>
<evidence type="ECO:0000313" key="9">
    <source>
        <dbReference type="EMBL" id="EZP73017.1"/>
    </source>
</evidence>
<reference evidence="11" key="3">
    <citation type="journal article" date="2017" name="J. Biotechnol.">
        <title>Complete genome sequence of Novosphingobium resinovorum SA1, a versatile xenobiotic-degrading bacterium capable of utilizing sulfanilic acid.</title>
        <authorList>
            <person name="Hegedus B."/>
            <person name="Kos P.B."/>
            <person name="Balint B."/>
            <person name="Maroti G."/>
            <person name="Gan H.M."/>
            <person name="Perei K."/>
            <person name="Rakhely G."/>
        </authorList>
    </citation>
    <scope>NUCLEOTIDE SEQUENCE [LARGE SCALE GENOMIC DNA]</scope>
    <source>
        <strain evidence="11">SA1</strain>
    </source>
</reference>
<reference evidence="8" key="2">
    <citation type="submission" date="2016-08" db="EMBL/GenBank/DDBJ databases">
        <authorList>
            <person name="Seilhamer J.J."/>
        </authorList>
    </citation>
    <scope>NUCLEOTIDE SEQUENCE [LARGE SCALE GENOMIC DNA]</scope>
    <source>
        <strain evidence="8">SA1</strain>
        <plasmid evidence="8">pSA1</plasmid>
    </source>
</reference>
<evidence type="ECO:0000313" key="10">
    <source>
        <dbReference type="Proteomes" id="UP000024329"/>
    </source>
</evidence>
<feature type="binding site" evidence="6">
    <location>
        <position position="151"/>
    </location>
    <ligand>
        <name>FMN</name>
        <dbReference type="ChEBI" id="CHEBI:58210"/>
    </ligand>
</feature>
<feature type="domain" description="Luciferase-like" evidence="7">
    <location>
        <begin position="14"/>
        <end position="386"/>
    </location>
</feature>
<dbReference type="PANTHER" id="PTHR30011:SF16">
    <property type="entry name" value="C2H2 FINGER DOMAIN TRANSCRIPTION FACTOR (EUROFUNG)-RELATED"/>
    <property type="match status" value="1"/>
</dbReference>
<proteinExistence type="inferred from homology"/>
<feature type="binding site" evidence="6">
    <location>
        <position position="97"/>
    </location>
    <ligand>
        <name>FMN</name>
        <dbReference type="ChEBI" id="CHEBI:58210"/>
    </ligand>
</feature>
<comment type="similarity">
    <text evidence="5">Belongs to the NtaA/SnaA/DszA monooxygenase family.</text>
</comment>
<reference evidence="9 10" key="1">
    <citation type="submission" date="2014-03" db="EMBL/GenBank/DDBJ databases">
        <title>Whole genome sequence of Novosphingobium resinovorum KF1.</title>
        <authorList>
            <person name="Gan H.M."/>
            <person name="Gan H.Y."/>
            <person name="Chew T.H."/>
            <person name="Savka M.A."/>
        </authorList>
    </citation>
    <scope>NUCLEOTIDE SEQUENCE [LARGE SCALE GENOMIC DNA]</scope>
    <source>
        <strain evidence="9 10">KF1</strain>
    </source>
</reference>
<keyword evidence="8" id="KW-0614">Plasmid</keyword>
<dbReference type="Pfam" id="PF00296">
    <property type="entry name" value="Bac_luciferase"/>
    <property type="match status" value="1"/>
</dbReference>
<evidence type="ECO:0000256" key="3">
    <source>
        <dbReference type="ARBA" id="ARBA00023002"/>
    </source>
</evidence>
<accession>A0A031JIE3</accession>
<dbReference type="InterPro" id="IPR011251">
    <property type="entry name" value="Luciferase-like_dom"/>
</dbReference>
<sequence>MHLALFLSLSGSHLAGWRHPLAEHGDPFDVANYARIAQAAEQAKLDMVFVADKLSIDDIYGSSFEAAVRLRPAIHVEPLTLLSALAMTTDRIGLGATISTSYSEPYHAARMFASIDHFSKGRAAWNAVTSVNDGEARNFSRAEHLGHAERYERAAEFIDVVRLLWDTWQEDAITADKASARYADPSRIHYADHRGTWFQVKGPLGAVRPPQGHPVLIQAGVSGAFQSLAARNAEVIFPVQSTLAKAQAFYADFKAQVVAAGRSPDAVKVLPGVVPIIADTDEDAFELEAQLDALIHPEAGLSFMSGSMNYDLSVHPADAPVPDIRDRIRGSKGRFEVVLKSAMEQGMTLGDLGRSYAKGLAFAKFVGSPATVADRMEQWVREKGADGFVVMPPYMPGGAERFLSGVVPELQRRGLFRSEYAGTTLRDHLGLEHPGNRFDLGEDMLAAQ</sequence>
<feature type="binding site" evidence="6">
    <location>
        <position position="222"/>
    </location>
    <ligand>
        <name>FMN</name>
        <dbReference type="ChEBI" id="CHEBI:58210"/>
    </ligand>
</feature>
<dbReference type="SUPFAM" id="SSF51679">
    <property type="entry name" value="Bacterial luciferase-like"/>
    <property type="match status" value="1"/>
</dbReference>
<dbReference type="KEGG" id="nre:BES08_23600"/>
<feature type="binding site" evidence="6">
    <location>
        <position position="52"/>
    </location>
    <ligand>
        <name>FMN</name>
        <dbReference type="ChEBI" id="CHEBI:58210"/>
    </ligand>
</feature>
<dbReference type="PANTHER" id="PTHR30011">
    <property type="entry name" value="ALKANESULFONATE MONOOXYGENASE-RELATED"/>
    <property type="match status" value="1"/>
</dbReference>
<dbReference type="EMBL" id="CP017076">
    <property type="protein sequence ID" value="AOR79759.1"/>
    <property type="molecule type" value="Genomic_DNA"/>
</dbReference>
<dbReference type="OrthoDB" id="9779442at2"/>
<evidence type="ECO:0000313" key="11">
    <source>
        <dbReference type="Proteomes" id="UP000094626"/>
    </source>
</evidence>
<evidence type="ECO:0000313" key="8">
    <source>
        <dbReference type="EMBL" id="AOR79759.1"/>
    </source>
</evidence>
<dbReference type="EMBL" id="JFYZ01000049">
    <property type="protein sequence ID" value="EZP73017.1"/>
    <property type="molecule type" value="Genomic_DNA"/>
</dbReference>
<dbReference type="Gene3D" id="3.20.20.30">
    <property type="entry name" value="Luciferase-like domain"/>
    <property type="match status" value="1"/>
</dbReference>
<keyword evidence="11" id="KW-1185">Reference proteome</keyword>
<dbReference type="PIRSF" id="PIRSF000337">
    <property type="entry name" value="NTA_MOA"/>
    <property type="match status" value="1"/>
</dbReference>
<keyword evidence="2 6" id="KW-0288">FMN</keyword>